<reference evidence="1 2" key="1">
    <citation type="submission" date="2023-06" db="EMBL/GenBank/DDBJ databases">
        <title>Roseiconus lacunae JC819 isolated from Gulf of Mannar region, Tamil Nadu.</title>
        <authorList>
            <person name="Pk S."/>
            <person name="Ch S."/>
            <person name="Ch V.R."/>
        </authorList>
    </citation>
    <scope>NUCLEOTIDE SEQUENCE [LARGE SCALE GENOMIC DNA]</scope>
    <source>
        <strain evidence="1 2">JC819</strain>
    </source>
</reference>
<organism evidence="1 2">
    <name type="scientific">Roseiconus lacunae</name>
    <dbReference type="NCBI Taxonomy" id="2605694"/>
    <lineage>
        <taxon>Bacteria</taxon>
        <taxon>Pseudomonadati</taxon>
        <taxon>Planctomycetota</taxon>
        <taxon>Planctomycetia</taxon>
        <taxon>Pirellulales</taxon>
        <taxon>Pirellulaceae</taxon>
        <taxon>Roseiconus</taxon>
    </lineage>
</organism>
<gene>
    <name evidence="1" type="ORF">QTN89_28685</name>
</gene>
<dbReference type="EMBL" id="JASZZN010000063">
    <property type="protein sequence ID" value="MDM4019464.1"/>
    <property type="molecule type" value="Genomic_DNA"/>
</dbReference>
<keyword evidence="2" id="KW-1185">Reference proteome</keyword>
<dbReference type="Proteomes" id="UP001239462">
    <property type="component" value="Unassembled WGS sequence"/>
</dbReference>
<evidence type="ECO:0000313" key="1">
    <source>
        <dbReference type="EMBL" id="MDM4019464.1"/>
    </source>
</evidence>
<dbReference type="RefSeq" id="WP_289167594.1">
    <property type="nucleotide sequence ID" value="NZ_JASZZN010000063.1"/>
</dbReference>
<name>A0ABT7PSJ5_9BACT</name>
<protein>
    <submittedName>
        <fullName evidence="1">Uncharacterized protein</fullName>
    </submittedName>
</protein>
<accession>A0ABT7PSJ5</accession>
<evidence type="ECO:0000313" key="2">
    <source>
        <dbReference type="Proteomes" id="UP001239462"/>
    </source>
</evidence>
<proteinExistence type="predicted"/>
<sequence length="76" mass="8696">MIVTPFRVDRFETLSYVTRQGIIKSVDVDNQLLAVVVRRWTNAEYGVIAITPTDQGAKPIRFVDQELFITPLRCDV</sequence>
<comment type="caution">
    <text evidence="1">The sequence shown here is derived from an EMBL/GenBank/DDBJ whole genome shotgun (WGS) entry which is preliminary data.</text>
</comment>